<evidence type="ECO:0000256" key="2">
    <source>
        <dbReference type="ARBA" id="ARBA00005268"/>
    </source>
</evidence>
<dbReference type="AlphaFoldDB" id="F8AAZ3"/>
<dbReference type="EMBL" id="CP002683">
    <property type="protein sequence ID" value="AEH44359.1"/>
    <property type="molecule type" value="Genomic_DNA"/>
</dbReference>
<dbReference type="PATRIC" id="fig|667014.3.peg.495"/>
<dbReference type="InterPro" id="IPR005226">
    <property type="entry name" value="UPF0014_fam"/>
</dbReference>
<feature type="transmembrane region" description="Helical" evidence="6">
    <location>
        <begin position="90"/>
        <end position="116"/>
    </location>
</feature>
<comment type="similarity">
    <text evidence="2">Belongs to the UPF0014 family.</text>
</comment>
<feature type="transmembrane region" description="Helical" evidence="6">
    <location>
        <begin position="65"/>
        <end position="83"/>
    </location>
</feature>
<evidence type="ECO:0000256" key="1">
    <source>
        <dbReference type="ARBA" id="ARBA00004141"/>
    </source>
</evidence>
<organism evidence="7 8">
    <name type="scientific">Thermodesulfatator indicus (strain DSM 15286 / JCM 11887 / CIR29812)</name>
    <dbReference type="NCBI Taxonomy" id="667014"/>
    <lineage>
        <taxon>Bacteria</taxon>
        <taxon>Pseudomonadati</taxon>
        <taxon>Thermodesulfobacteriota</taxon>
        <taxon>Thermodesulfobacteria</taxon>
        <taxon>Thermodesulfobacteriales</taxon>
        <taxon>Thermodesulfatatoraceae</taxon>
        <taxon>Thermodesulfatator</taxon>
    </lineage>
</organism>
<dbReference type="OrthoDB" id="9791807at2"/>
<dbReference type="STRING" id="667014.Thein_0477"/>
<dbReference type="HOGENOM" id="CLU_076147_1_1_0"/>
<feature type="transmembrane region" description="Helical" evidence="6">
    <location>
        <begin position="128"/>
        <end position="151"/>
    </location>
</feature>
<protein>
    <recommendedName>
        <fullName evidence="9">Iron export ABC transporter permease subunit FetB</fullName>
    </recommendedName>
</protein>
<accession>F8AAZ3</accession>
<name>F8AAZ3_THEID</name>
<evidence type="ECO:0000256" key="4">
    <source>
        <dbReference type="ARBA" id="ARBA00022989"/>
    </source>
</evidence>
<reference evidence="8" key="1">
    <citation type="submission" date="2011-04" db="EMBL/GenBank/DDBJ databases">
        <title>The complete genome of Thermodesulfatator indicus DSM 15286.</title>
        <authorList>
            <person name="Lucas S."/>
            <person name="Copeland A."/>
            <person name="Lapidus A."/>
            <person name="Bruce D."/>
            <person name="Goodwin L."/>
            <person name="Pitluck S."/>
            <person name="Peters L."/>
            <person name="Kyrpides N."/>
            <person name="Mavromatis K."/>
            <person name="Pagani I."/>
            <person name="Ivanova N."/>
            <person name="Saunders L."/>
            <person name="Detter J.C."/>
            <person name="Tapia R."/>
            <person name="Han C."/>
            <person name="Land M."/>
            <person name="Hauser L."/>
            <person name="Markowitz V."/>
            <person name="Cheng J.-F."/>
            <person name="Hugenholtz P."/>
            <person name="Woyke T."/>
            <person name="Wu D."/>
            <person name="Spring S."/>
            <person name="Schroeder M."/>
            <person name="Brambilla E."/>
            <person name="Klenk H.-P."/>
            <person name="Eisen J.A."/>
        </authorList>
    </citation>
    <scope>NUCLEOTIDE SEQUENCE [LARGE SCALE GENOMIC DNA]</scope>
    <source>
        <strain evidence="8">DSM 15286 / JCM 11887 / CIR29812</strain>
    </source>
</reference>
<proteinExistence type="inferred from homology"/>
<gene>
    <name evidence="7" type="ordered locus">Thein_0477</name>
</gene>
<dbReference type="GO" id="GO:0005886">
    <property type="term" value="C:plasma membrane"/>
    <property type="evidence" value="ECO:0007669"/>
    <property type="project" value="TreeGrafter"/>
</dbReference>
<keyword evidence="3 6" id="KW-0812">Transmembrane</keyword>
<evidence type="ECO:0000313" key="7">
    <source>
        <dbReference type="EMBL" id="AEH44359.1"/>
    </source>
</evidence>
<dbReference type="PaxDb" id="667014-Thein_0477"/>
<comment type="subcellular location">
    <subcellularLocation>
        <location evidence="1">Membrane</location>
        <topology evidence="1">Multi-pass membrane protein</topology>
    </subcellularLocation>
</comment>
<dbReference type="FunCoup" id="F8AAZ3">
    <property type="interactions" value="80"/>
</dbReference>
<keyword evidence="8" id="KW-1185">Reference proteome</keyword>
<dbReference type="Proteomes" id="UP000006793">
    <property type="component" value="Chromosome"/>
</dbReference>
<dbReference type="InParanoid" id="F8AAZ3"/>
<reference evidence="7 8" key="2">
    <citation type="journal article" date="2012" name="Stand. Genomic Sci.">
        <title>Complete genome sequence of the thermophilic sulfate-reducing ocean bacterium Thermodesulfatator indicus type strain (CIR29812(T)).</title>
        <authorList>
            <person name="Anderson I."/>
            <person name="Saunders E."/>
            <person name="Lapidus A."/>
            <person name="Nolan M."/>
            <person name="Lucas S."/>
            <person name="Tice H."/>
            <person name="Del Rio T.G."/>
            <person name="Cheng J.F."/>
            <person name="Han C."/>
            <person name="Tapia R."/>
            <person name="Goodwin L.A."/>
            <person name="Pitluck S."/>
            <person name="Liolios K."/>
            <person name="Mavromatis K."/>
            <person name="Pagani I."/>
            <person name="Ivanova N."/>
            <person name="Mikhailova N."/>
            <person name="Pati A."/>
            <person name="Chen A."/>
            <person name="Palaniappan K."/>
            <person name="Land M."/>
            <person name="Hauser L."/>
            <person name="Jeffries C.D."/>
            <person name="Chang Y.J."/>
            <person name="Brambilla E.M."/>
            <person name="Rohde M."/>
            <person name="Spring S."/>
            <person name="Goker M."/>
            <person name="Detter J.C."/>
            <person name="Woyke T."/>
            <person name="Bristow J."/>
            <person name="Eisen J.A."/>
            <person name="Markowitz V."/>
            <person name="Hugenholtz P."/>
            <person name="Kyrpides N.C."/>
            <person name="Klenk H.P."/>
        </authorList>
    </citation>
    <scope>NUCLEOTIDE SEQUENCE [LARGE SCALE GENOMIC DNA]</scope>
    <source>
        <strain evidence="8">DSM 15286 / JCM 11887 / CIR29812</strain>
    </source>
</reference>
<dbReference type="PANTHER" id="PTHR30028">
    <property type="entry name" value="UPF0014 INNER MEMBRANE PROTEIN YBBM-RELATED"/>
    <property type="match status" value="1"/>
</dbReference>
<feature type="transmembrane region" description="Helical" evidence="6">
    <location>
        <begin position="178"/>
        <end position="200"/>
    </location>
</feature>
<evidence type="ECO:0000256" key="5">
    <source>
        <dbReference type="ARBA" id="ARBA00023136"/>
    </source>
</evidence>
<feature type="transmembrane region" description="Helical" evidence="6">
    <location>
        <begin position="12"/>
        <end position="31"/>
    </location>
</feature>
<keyword evidence="5 6" id="KW-0472">Membrane</keyword>
<dbReference type="KEGG" id="tid:Thein_0477"/>
<dbReference type="eggNOG" id="COG0390">
    <property type="taxonomic scope" value="Bacteria"/>
</dbReference>
<dbReference type="RefSeq" id="WP_013907104.1">
    <property type="nucleotide sequence ID" value="NC_015681.1"/>
</dbReference>
<dbReference type="Pfam" id="PF03649">
    <property type="entry name" value="UPF0014"/>
    <property type="match status" value="1"/>
</dbReference>
<evidence type="ECO:0000256" key="6">
    <source>
        <dbReference type="SAM" id="Phobius"/>
    </source>
</evidence>
<evidence type="ECO:0000313" key="8">
    <source>
        <dbReference type="Proteomes" id="UP000006793"/>
    </source>
</evidence>
<dbReference type="PANTHER" id="PTHR30028:SF0">
    <property type="entry name" value="PROTEIN ALUMINUM SENSITIVE 3"/>
    <property type="match status" value="1"/>
</dbReference>
<feature type="transmembrane region" description="Helical" evidence="6">
    <location>
        <begin position="220"/>
        <end position="245"/>
    </location>
</feature>
<keyword evidence="4 6" id="KW-1133">Transmembrane helix</keyword>
<sequence length="263" mass="28669">MSQFISLTPFDIALASGFILLASGLSLYLRLGVEKKLFIAAFRTIVQLSLVGFVLEAIFSLKSPILVISLLFFMALVAGREAAARSRKRYAYMFFDTTLSMSLSAFIVGVIVTQIILGVKPWYHPQYVIPLIGLILGNSLNGISLALDTFVDYLLSRKSEIELFLAYGASRQEAMNRAFRAAVTKGLVPIINAMSVAGIVSLPGMMTGQILAGAPPLQAVAYQILVMFMLAGAYAIGAICVVWLAGRRLFSSEPRFKKEILKN</sequence>
<evidence type="ECO:0008006" key="9">
    <source>
        <dbReference type="Google" id="ProtNLM"/>
    </source>
</evidence>
<feature type="transmembrane region" description="Helical" evidence="6">
    <location>
        <begin position="38"/>
        <end position="59"/>
    </location>
</feature>
<evidence type="ECO:0000256" key="3">
    <source>
        <dbReference type="ARBA" id="ARBA00022692"/>
    </source>
</evidence>